<protein>
    <submittedName>
        <fullName evidence="1">Uncharacterized protein</fullName>
    </submittedName>
</protein>
<dbReference type="AlphaFoldDB" id="A0A381WAL7"/>
<reference evidence="1" key="1">
    <citation type="submission" date="2018-05" db="EMBL/GenBank/DDBJ databases">
        <authorList>
            <person name="Lanie J.A."/>
            <person name="Ng W.-L."/>
            <person name="Kazmierczak K.M."/>
            <person name="Andrzejewski T.M."/>
            <person name="Davidsen T.M."/>
            <person name="Wayne K.J."/>
            <person name="Tettelin H."/>
            <person name="Glass J.I."/>
            <person name="Rusch D."/>
            <person name="Podicherti R."/>
            <person name="Tsui H.-C.T."/>
            <person name="Winkler M.E."/>
        </authorList>
    </citation>
    <scope>NUCLEOTIDE SEQUENCE</scope>
</reference>
<proteinExistence type="predicted"/>
<organism evidence="1">
    <name type="scientific">marine metagenome</name>
    <dbReference type="NCBI Taxonomy" id="408172"/>
    <lineage>
        <taxon>unclassified sequences</taxon>
        <taxon>metagenomes</taxon>
        <taxon>ecological metagenomes</taxon>
    </lineage>
</organism>
<evidence type="ECO:0000313" key="1">
    <source>
        <dbReference type="EMBL" id="SVA49580.1"/>
    </source>
</evidence>
<feature type="non-terminal residue" evidence="1">
    <location>
        <position position="1"/>
    </location>
</feature>
<dbReference type="EMBL" id="UINC01011209">
    <property type="protein sequence ID" value="SVA49580.1"/>
    <property type="molecule type" value="Genomic_DNA"/>
</dbReference>
<accession>A0A381WAL7</accession>
<gene>
    <name evidence="1" type="ORF">METZ01_LOCUS102434</name>
</gene>
<sequence length="38" mass="4407">VIDQHAAWKLEEQTLRQAIDKAQRLTREWLEAHPPGGN</sequence>
<name>A0A381WAL7_9ZZZZ</name>